<dbReference type="GeneID" id="33936792"/>
<dbReference type="EMBL" id="LSBJ02000004">
    <property type="protein sequence ID" value="OWT42916.1"/>
    <property type="molecule type" value="Genomic_DNA"/>
</dbReference>
<protein>
    <submittedName>
        <fullName evidence="1">Uncharacterized protein</fullName>
    </submittedName>
</protein>
<gene>
    <name evidence="1" type="ORF">VFPPC_17891</name>
</gene>
<dbReference type="RefSeq" id="XP_022285381.1">
    <property type="nucleotide sequence ID" value="XM_022429565.1"/>
</dbReference>
<sequence>MAVVVLQAASRLSGYDVALLCGSQSRNALSSRVRKGCPRLLSTVRIKARLRCLTAVVAGGRYPRHQFHIDSDFLVASDEDALTKLSRSIMLPSIVVVVVHTSFHPPVGFFAQCFGGAPSFGPLTKLR</sequence>
<reference evidence="1 2" key="1">
    <citation type="journal article" date="2016" name="PLoS Pathog.">
        <title>Biosynthesis of antibiotic leucinostatins in bio-control fungus Purpureocillium lilacinum and their inhibition on phytophthora revealed by genome mining.</title>
        <authorList>
            <person name="Wang G."/>
            <person name="Liu Z."/>
            <person name="Lin R."/>
            <person name="Li E."/>
            <person name="Mao Z."/>
            <person name="Ling J."/>
            <person name="Yang Y."/>
            <person name="Yin W.B."/>
            <person name="Xie B."/>
        </authorList>
    </citation>
    <scope>NUCLEOTIDE SEQUENCE [LARGE SCALE GENOMIC DNA]</scope>
    <source>
        <strain evidence="1">170</strain>
    </source>
</reference>
<dbReference type="Proteomes" id="UP000078397">
    <property type="component" value="Unassembled WGS sequence"/>
</dbReference>
<comment type="caution">
    <text evidence="1">The sequence shown here is derived from an EMBL/GenBank/DDBJ whole genome shotgun (WGS) entry which is preliminary data.</text>
</comment>
<evidence type="ECO:0000313" key="2">
    <source>
        <dbReference type="Proteomes" id="UP000078397"/>
    </source>
</evidence>
<evidence type="ECO:0000313" key="1">
    <source>
        <dbReference type="EMBL" id="OWT42916.1"/>
    </source>
</evidence>
<organism evidence="1 2">
    <name type="scientific">Pochonia chlamydosporia 170</name>
    <dbReference type="NCBI Taxonomy" id="1380566"/>
    <lineage>
        <taxon>Eukaryota</taxon>
        <taxon>Fungi</taxon>
        <taxon>Dikarya</taxon>
        <taxon>Ascomycota</taxon>
        <taxon>Pezizomycotina</taxon>
        <taxon>Sordariomycetes</taxon>
        <taxon>Hypocreomycetidae</taxon>
        <taxon>Hypocreales</taxon>
        <taxon>Clavicipitaceae</taxon>
        <taxon>Pochonia</taxon>
    </lineage>
</organism>
<dbReference type="AlphaFoldDB" id="A0A219AQ30"/>
<accession>A0A219AQ30</accession>
<proteinExistence type="predicted"/>
<name>A0A219AQ30_METCM</name>
<dbReference type="KEGG" id="pchm:VFPPC_17891"/>
<keyword evidence="2" id="KW-1185">Reference proteome</keyword>